<organism evidence="1 2">
    <name type="scientific">Brachionus plicatilis</name>
    <name type="common">Marine rotifer</name>
    <name type="synonym">Brachionus muelleri</name>
    <dbReference type="NCBI Taxonomy" id="10195"/>
    <lineage>
        <taxon>Eukaryota</taxon>
        <taxon>Metazoa</taxon>
        <taxon>Spiralia</taxon>
        <taxon>Gnathifera</taxon>
        <taxon>Rotifera</taxon>
        <taxon>Eurotatoria</taxon>
        <taxon>Monogononta</taxon>
        <taxon>Pseudotrocha</taxon>
        <taxon>Ploima</taxon>
        <taxon>Brachionidae</taxon>
        <taxon>Brachionus</taxon>
    </lineage>
</organism>
<dbReference type="Proteomes" id="UP000276133">
    <property type="component" value="Unassembled WGS sequence"/>
</dbReference>
<name>A0A3M7PQJ7_BRAPC</name>
<sequence length="137" mass="16524">MLDLNRRIKRGLVNMRPSRKNHRGQNVWTTFDPLIASSIWTSVLTQVYANSNWHKIITYTILLKFKNKNTESKIVQIDIQKAYRVFFYNGSLVVSTSTHMSIIYSQKDRRNEDLKDKERSNFTYNFENWFYFNDERK</sequence>
<dbReference type="EMBL" id="REGN01009434">
    <property type="protein sequence ID" value="RNA01179.1"/>
    <property type="molecule type" value="Genomic_DNA"/>
</dbReference>
<evidence type="ECO:0000313" key="2">
    <source>
        <dbReference type="Proteomes" id="UP000276133"/>
    </source>
</evidence>
<accession>A0A3M7PQJ7</accession>
<evidence type="ECO:0000313" key="1">
    <source>
        <dbReference type="EMBL" id="RNA01179.1"/>
    </source>
</evidence>
<proteinExistence type="predicted"/>
<keyword evidence="2" id="KW-1185">Reference proteome</keyword>
<reference evidence="1 2" key="1">
    <citation type="journal article" date="2018" name="Sci. Rep.">
        <title>Genomic signatures of local adaptation to the degree of environmental predictability in rotifers.</title>
        <authorList>
            <person name="Franch-Gras L."/>
            <person name="Hahn C."/>
            <person name="Garcia-Roger E.M."/>
            <person name="Carmona M.J."/>
            <person name="Serra M."/>
            <person name="Gomez A."/>
        </authorList>
    </citation>
    <scope>NUCLEOTIDE SEQUENCE [LARGE SCALE GENOMIC DNA]</scope>
    <source>
        <strain evidence="1">HYR1</strain>
    </source>
</reference>
<protein>
    <submittedName>
        <fullName evidence="1">Uncharacterized protein</fullName>
    </submittedName>
</protein>
<dbReference type="AlphaFoldDB" id="A0A3M7PQJ7"/>
<gene>
    <name evidence="1" type="ORF">BpHYR1_032858</name>
</gene>
<comment type="caution">
    <text evidence="1">The sequence shown here is derived from an EMBL/GenBank/DDBJ whole genome shotgun (WGS) entry which is preliminary data.</text>
</comment>